<evidence type="ECO:0000256" key="8">
    <source>
        <dbReference type="SAM" id="MobiDB-lite"/>
    </source>
</evidence>
<feature type="compositionally biased region" description="Basic residues" evidence="8">
    <location>
        <begin position="69"/>
        <end position="81"/>
    </location>
</feature>
<dbReference type="PROSITE" id="PS00095">
    <property type="entry name" value="C5_MTASE_2"/>
    <property type="match status" value="1"/>
</dbReference>
<dbReference type="GO" id="GO:0044027">
    <property type="term" value="P:negative regulation of gene expression via chromosomal CpG island methylation"/>
    <property type="evidence" value="ECO:0007669"/>
    <property type="project" value="TreeGrafter"/>
</dbReference>
<dbReference type="CDD" id="cd00093">
    <property type="entry name" value="HTH_XRE"/>
    <property type="match status" value="1"/>
</dbReference>
<evidence type="ECO:0000259" key="9">
    <source>
        <dbReference type="PROSITE" id="PS50943"/>
    </source>
</evidence>
<dbReference type="Gene3D" id="3.40.50.150">
    <property type="entry name" value="Vaccinia Virus protein VP39"/>
    <property type="match status" value="1"/>
</dbReference>
<evidence type="ECO:0000313" key="10">
    <source>
        <dbReference type="EMBL" id="WGV47689.2"/>
    </source>
</evidence>
<organism evidence="10 11">
    <name type="scientific">Rhodococcus erythropolis</name>
    <name type="common">Arthrobacter picolinophilus</name>
    <dbReference type="NCBI Taxonomy" id="1833"/>
    <lineage>
        <taxon>Bacteria</taxon>
        <taxon>Bacillati</taxon>
        <taxon>Actinomycetota</taxon>
        <taxon>Actinomycetes</taxon>
        <taxon>Mycobacteriales</taxon>
        <taxon>Nocardiaceae</taxon>
        <taxon>Rhodococcus</taxon>
        <taxon>Rhodococcus erythropolis group</taxon>
    </lineage>
</organism>
<sequence>MISGQDLRSRRLDVGISQFQFARRAGVSSAVVSAWELDKAYPKPPVARAVLTALSALEAAKREGTYAAPRKRSSGSSRARRATPVNDPASVARRAVAAAGRGAPTVLTAFSGCGGMAEGFRMAGFSVEGYIEVVPEARATFDRNFPGARCLGEDIRAIDEARVKDLLAQVDIDVLAGGPPCQGFSLAGRRDRDDPRNHLFRNLLQLAELVKPKVLVMENVRLLLSMKDPDGGMVVDRILGEMAACGYDASVNTVNAQDYGVPQFRERVFIVATRRDSSIGPLRFPPKTHGVNGVAPLRTFRDATVDLAPLESGQACETDPLHWAVEHPEHVLRWLRDVPEGMSAHDNEDPAMRPSSGYNTTYKRLRWDEPASTVGTTFGMISASRNVHPKHTRSLTVREAARLQTFPDDYVFEGKWGAVRTMIGNAVPPQLAAVLASEISEGLGFRTRPDARASKTNESR</sequence>
<protein>
    <recommendedName>
        <fullName evidence="7">Cytosine-specific methyltransferase</fullName>
        <ecNumber evidence="7">2.1.1.37</ecNumber>
    </recommendedName>
</protein>
<dbReference type="PROSITE" id="PS00094">
    <property type="entry name" value="C5_MTASE_1"/>
    <property type="match status" value="1"/>
</dbReference>
<accession>A0AAX3UZR3</accession>
<dbReference type="PRINTS" id="PR00105">
    <property type="entry name" value="C5METTRFRASE"/>
</dbReference>
<dbReference type="InterPro" id="IPR001525">
    <property type="entry name" value="C5_MeTfrase"/>
</dbReference>
<feature type="domain" description="HTH cro/C1-type" evidence="9">
    <location>
        <begin position="7"/>
        <end position="60"/>
    </location>
</feature>
<feature type="active site" evidence="5">
    <location>
        <position position="181"/>
    </location>
</feature>
<evidence type="ECO:0000256" key="6">
    <source>
        <dbReference type="RuleBase" id="RU000416"/>
    </source>
</evidence>
<keyword evidence="4" id="KW-0680">Restriction system</keyword>
<evidence type="ECO:0000256" key="5">
    <source>
        <dbReference type="PROSITE-ProRule" id="PRU01016"/>
    </source>
</evidence>
<dbReference type="SMART" id="SM00530">
    <property type="entry name" value="HTH_XRE"/>
    <property type="match status" value="1"/>
</dbReference>
<dbReference type="PANTHER" id="PTHR10629">
    <property type="entry name" value="CYTOSINE-SPECIFIC METHYLTRANSFERASE"/>
    <property type="match status" value="1"/>
</dbReference>
<comment type="catalytic activity">
    <reaction evidence="7">
        <text>a 2'-deoxycytidine in DNA + S-adenosyl-L-methionine = a 5-methyl-2'-deoxycytidine in DNA + S-adenosyl-L-homocysteine + H(+)</text>
        <dbReference type="Rhea" id="RHEA:13681"/>
        <dbReference type="Rhea" id="RHEA-COMP:11369"/>
        <dbReference type="Rhea" id="RHEA-COMP:11370"/>
        <dbReference type="ChEBI" id="CHEBI:15378"/>
        <dbReference type="ChEBI" id="CHEBI:57856"/>
        <dbReference type="ChEBI" id="CHEBI:59789"/>
        <dbReference type="ChEBI" id="CHEBI:85452"/>
        <dbReference type="ChEBI" id="CHEBI:85454"/>
        <dbReference type="EC" id="2.1.1.37"/>
    </reaction>
</comment>
<name>A0AAX3UZR3_RHOER</name>
<dbReference type="InterPro" id="IPR018117">
    <property type="entry name" value="C5_DNA_meth_AS"/>
</dbReference>
<dbReference type="AlphaFoldDB" id="A0AAX3UZR3"/>
<dbReference type="InterPro" id="IPR029063">
    <property type="entry name" value="SAM-dependent_MTases_sf"/>
</dbReference>
<dbReference type="InterPro" id="IPR010982">
    <property type="entry name" value="Lambda_DNA-bd_dom_sf"/>
</dbReference>
<reference evidence="10" key="1">
    <citation type="submission" date="2023-08" db="EMBL/GenBank/DDBJ databases">
        <title>Isolation and Characterization of Rhodococcus erythropolis MGMM8.</title>
        <authorList>
            <person name="Diabankana R.G.C."/>
            <person name="Afordoanyi D.M."/>
            <person name="Validov S.Z."/>
        </authorList>
    </citation>
    <scope>NUCLEOTIDE SEQUENCE</scope>
    <source>
        <strain evidence="10">MGMM8</strain>
    </source>
</reference>
<comment type="similarity">
    <text evidence="5 6">Belongs to the class I-like SAM-binding methyltransferase superfamily. C5-methyltransferase family.</text>
</comment>
<dbReference type="Pfam" id="PF01381">
    <property type="entry name" value="HTH_3"/>
    <property type="match status" value="1"/>
</dbReference>
<dbReference type="GO" id="GO:0032259">
    <property type="term" value="P:methylation"/>
    <property type="evidence" value="ECO:0007669"/>
    <property type="project" value="UniProtKB-KW"/>
</dbReference>
<dbReference type="NCBIfam" id="TIGR00675">
    <property type="entry name" value="dcm"/>
    <property type="match status" value="1"/>
</dbReference>
<dbReference type="GO" id="GO:0009307">
    <property type="term" value="P:DNA restriction-modification system"/>
    <property type="evidence" value="ECO:0007669"/>
    <property type="project" value="UniProtKB-KW"/>
</dbReference>
<dbReference type="EC" id="2.1.1.37" evidence="7"/>
<keyword evidence="2 5" id="KW-0808">Transferase</keyword>
<dbReference type="Gene3D" id="3.90.120.10">
    <property type="entry name" value="DNA Methylase, subunit A, domain 2"/>
    <property type="match status" value="1"/>
</dbReference>
<keyword evidence="3 5" id="KW-0949">S-adenosyl-L-methionine</keyword>
<dbReference type="PANTHER" id="PTHR10629:SF52">
    <property type="entry name" value="DNA (CYTOSINE-5)-METHYLTRANSFERASE 1"/>
    <property type="match status" value="1"/>
</dbReference>
<dbReference type="SUPFAM" id="SSF47413">
    <property type="entry name" value="lambda repressor-like DNA-binding domains"/>
    <property type="match status" value="1"/>
</dbReference>
<evidence type="ECO:0000256" key="2">
    <source>
        <dbReference type="ARBA" id="ARBA00022679"/>
    </source>
</evidence>
<dbReference type="InterPro" id="IPR031303">
    <property type="entry name" value="C5_meth_CS"/>
</dbReference>
<dbReference type="Proteomes" id="UP001230933">
    <property type="component" value="Chromosome"/>
</dbReference>
<dbReference type="Gene3D" id="1.10.260.40">
    <property type="entry name" value="lambda repressor-like DNA-binding domains"/>
    <property type="match status" value="1"/>
</dbReference>
<dbReference type="InterPro" id="IPR050390">
    <property type="entry name" value="C5-Methyltransferase"/>
</dbReference>
<evidence type="ECO:0000256" key="1">
    <source>
        <dbReference type="ARBA" id="ARBA00022603"/>
    </source>
</evidence>
<proteinExistence type="inferred from homology"/>
<gene>
    <name evidence="10" type="primary">dcm</name>
    <name evidence="10" type="ORF">QIE55_19305</name>
</gene>
<evidence type="ECO:0000256" key="4">
    <source>
        <dbReference type="ARBA" id="ARBA00022747"/>
    </source>
</evidence>
<dbReference type="Pfam" id="PF00145">
    <property type="entry name" value="DNA_methylase"/>
    <property type="match status" value="1"/>
</dbReference>
<dbReference type="PROSITE" id="PS50943">
    <property type="entry name" value="HTH_CROC1"/>
    <property type="match status" value="1"/>
</dbReference>
<dbReference type="RefSeq" id="WP_308370836.1">
    <property type="nucleotide sequence ID" value="NZ_CP124545.1"/>
</dbReference>
<dbReference type="InterPro" id="IPR001387">
    <property type="entry name" value="Cro/C1-type_HTH"/>
</dbReference>
<dbReference type="SUPFAM" id="SSF53335">
    <property type="entry name" value="S-adenosyl-L-methionine-dependent methyltransferases"/>
    <property type="match status" value="1"/>
</dbReference>
<dbReference type="GO" id="GO:0003886">
    <property type="term" value="F:DNA (cytosine-5-)-methyltransferase activity"/>
    <property type="evidence" value="ECO:0007669"/>
    <property type="project" value="UniProtKB-EC"/>
</dbReference>
<evidence type="ECO:0000256" key="3">
    <source>
        <dbReference type="ARBA" id="ARBA00022691"/>
    </source>
</evidence>
<feature type="region of interest" description="Disordered" evidence="8">
    <location>
        <begin position="65"/>
        <end position="88"/>
    </location>
</feature>
<dbReference type="PROSITE" id="PS51679">
    <property type="entry name" value="SAM_MT_C5"/>
    <property type="match status" value="1"/>
</dbReference>
<evidence type="ECO:0000256" key="7">
    <source>
        <dbReference type="RuleBase" id="RU000417"/>
    </source>
</evidence>
<dbReference type="GO" id="GO:0003677">
    <property type="term" value="F:DNA binding"/>
    <property type="evidence" value="ECO:0007669"/>
    <property type="project" value="InterPro"/>
</dbReference>
<keyword evidence="1 5" id="KW-0489">Methyltransferase</keyword>
<evidence type="ECO:0000313" key="11">
    <source>
        <dbReference type="Proteomes" id="UP001230933"/>
    </source>
</evidence>
<dbReference type="REBASE" id="718935">
    <property type="entry name" value="M.Rer8ORF19305P"/>
</dbReference>
<dbReference type="EMBL" id="CP124545">
    <property type="protein sequence ID" value="WGV47689.2"/>
    <property type="molecule type" value="Genomic_DNA"/>
</dbReference>